<feature type="transmembrane region" description="Helical" evidence="2">
    <location>
        <begin position="128"/>
        <end position="146"/>
    </location>
</feature>
<keyword evidence="4" id="KW-1185">Reference proteome</keyword>
<dbReference type="Proteomes" id="UP000276133">
    <property type="component" value="Unassembled WGS sequence"/>
</dbReference>
<comment type="caution">
    <text evidence="3">The sequence shown here is derived from an EMBL/GenBank/DDBJ whole genome shotgun (WGS) entry which is preliminary data.</text>
</comment>
<keyword evidence="2" id="KW-0812">Transmembrane</keyword>
<feature type="transmembrane region" description="Helical" evidence="2">
    <location>
        <begin position="92"/>
        <end position="116"/>
    </location>
</feature>
<organism evidence="3 4">
    <name type="scientific">Brachionus plicatilis</name>
    <name type="common">Marine rotifer</name>
    <name type="synonym">Brachionus muelleri</name>
    <dbReference type="NCBI Taxonomy" id="10195"/>
    <lineage>
        <taxon>Eukaryota</taxon>
        <taxon>Metazoa</taxon>
        <taxon>Spiralia</taxon>
        <taxon>Gnathifera</taxon>
        <taxon>Rotifera</taxon>
        <taxon>Eurotatoria</taxon>
        <taxon>Monogononta</taxon>
        <taxon>Pseudotrocha</taxon>
        <taxon>Ploima</taxon>
        <taxon>Brachionidae</taxon>
        <taxon>Brachionus</taxon>
    </lineage>
</organism>
<dbReference type="AlphaFoldDB" id="A0A3M7RFB3"/>
<dbReference type="EMBL" id="REGN01003521">
    <property type="protein sequence ID" value="RNA22171.1"/>
    <property type="molecule type" value="Genomic_DNA"/>
</dbReference>
<keyword evidence="2" id="KW-1133">Transmembrane helix</keyword>
<keyword evidence="2" id="KW-0472">Membrane</keyword>
<accession>A0A3M7RFB3</accession>
<evidence type="ECO:0000313" key="4">
    <source>
        <dbReference type="Proteomes" id="UP000276133"/>
    </source>
</evidence>
<protein>
    <submittedName>
        <fullName evidence="3">Uncharacterized protein</fullName>
    </submittedName>
</protein>
<reference evidence="3 4" key="1">
    <citation type="journal article" date="2018" name="Sci. Rep.">
        <title>Genomic signatures of local adaptation to the degree of environmental predictability in rotifers.</title>
        <authorList>
            <person name="Franch-Gras L."/>
            <person name="Hahn C."/>
            <person name="Garcia-Roger E.M."/>
            <person name="Carmona M.J."/>
            <person name="Serra M."/>
            <person name="Gomez A."/>
        </authorList>
    </citation>
    <scope>NUCLEOTIDE SEQUENCE [LARGE SCALE GENOMIC DNA]</scope>
    <source>
        <strain evidence="3">HYR1</strain>
    </source>
</reference>
<evidence type="ECO:0000256" key="2">
    <source>
        <dbReference type="SAM" id="Phobius"/>
    </source>
</evidence>
<sequence length="148" mass="16778">MWAFVFKYLYEFFDNIFCYPHDNKTGGDQSRGKKSEKAKISRASEPRDGSSIFCIIIPLHSATFAPTESIKINGEQSIIKYLKLGMGIKSSWCSLSPISIAMCPFFLVIPTLLLFGLFLDLSLSNKELPDFICFFFKSIPFLYVSINS</sequence>
<evidence type="ECO:0000313" key="3">
    <source>
        <dbReference type="EMBL" id="RNA22171.1"/>
    </source>
</evidence>
<name>A0A3M7RFB3_BRAPC</name>
<proteinExistence type="predicted"/>
<evidence type="ECO:0000256" key="1">
    <source>
        <dbReference type="SAM" id="MobiDB-lite"/>
    </source>
</evidence>
<feature type="region of interest" description="Disordered" evidence="1">
    <location>
        <begin position="25"/>
        <end position="45"/>
    </location>
</feature>
<gene>
    <name evidence="3" type="ORF">BpHYR1_054538</name>
</gene>